<dbReference type="AlphaFoldDB" id="A0A1Y2K8Q4"/>
<dbReference type="GO" id="GO:0004852">
    <property type="term" value="F:uroporphyrinogen-III synthase activity"/>
    <property type="evidence" value="ECO:0007669"/>
    <property type="project" value="UniProtKB-UniRule"/>
</dbReference>
<dbReference type="EC" id="4.2.1.75" evidence="3 9"/>
<evidence type="ECO:0000256" key="7">
    <source>
        <dbReference type="ARBA" id="ARBA00040167"/>
    </source>
</evidence>
<evidence type="ECO:0000256" key="3">
    <source>
        <dbReference type="ARBA" id="ARBA00013109"/>
    </source>
</evidence>
<dbReference type="RefSeq" id="WP_085440896.1">
    <property type="nucleotide sequence ID" value="NZ_LVJN01000015.1"/>
</dbReference>
<comment type="function">
    <text evidence="6 9">Catalyzes cyclization of the linear tetrapyrrole, hydroxymethylbilane, to the macrocyclic uroporphyrinogen III.</text>
</comment>
<evidence type="ECO:0000256" key="5">
    <source>
        <dbReference type="ARBA" id="ARBA00023244"/>
    </source>
</evidence>
<keyword evidence="12" id="KW-1185">Reference proteome</keyword>
<dbReference type="InterPro" id="IPR003754">
    <property type="entry name" value="4pyrrol_synth_uPrphyn_synth"/>
</dbReference>
<name>A0A1Y2K8Q4_9PROT</name>
<keyword evidence="4 9" id="KW-0456">Lyase</keyword>
<dbReference type="STRING" id="1434232.MAIT1_00088"/>
<dbReference type="SUPFAM" id="SSF69618">
    <property type="entry name" value="HemD-like"/>
    <property type="match status" value="1"/>
</dbReference>
<feature type="domain" description="Tetrapyrrole biosynthesis uroporphyrinogen III synthase" evidence="10">
    <location>
        <begin position="24"/>
        <end position="244"/>
    </location>
</feature>
<evidence type="ECO:0000259" key="10">
    <source>
        <dbReference type="Pfam" id="PF02602"/>
    </source>
</evidence>
<dbReference type="CDD" id="cd06578">
    <property type="entry name" value="HemD"/>
    <property type="match status" value="1"/>
</dbReference>
<dbReference type="OrthoDB" id="7163809at2"/>
<comment type="pathway">
    <text evidence="1 9">Porphyrin-containing compound metabolism; protoporphyrin-IX biosynthesis; coproporphyrinogen-III from 5-aminolevulinate: step 3/4.</text>
</comment>
<evidence type="ECO:0000256" key="6">
    <source>
        <dbReference type="ARBA" id="ARBA00037589"/>
    </source>
</evidence>
<dbReference type="Proteomes" id="UP000194003">
    <property type="component" value="Unassembled WGS sequence"/>
</dbReference>
<comment type="catalytic activity">
    <reaction evidence="8 9">
        <text>hydroxymethylbilane = uroporphyrinogen III + H2O</text>
        <dbReference type="Rhea" id="RHEA:18965"/>
        <dbReference type="ChEBI" id="CHEBI:15377"/>
        <dbReference type="ChEBI" id="CHEBI:57308"/>
        <dbReference type="ChEBI" id="CHEBI:57845"/>
        <dbReference type="EC" id="4.2.1.75"/>
    </reaction>
</comment>
<dbReference type="InterPro" id="IPR036108">
    <property type="entry name" value="4pyrrol_syn_uPrphyn_synt_sf"/>
</dbReference>
<protein>
    <recommendedName>
        <fullName evidence="7 9">Uroporphyrinogen-III synthase</fullName>
        <ecNumber evidence="3 9">4.2.1.75</ecNumber>
    </recommendedName>
</protein>
<dbReference type="EMBL" id="LVJN01000015">
    <property type="protein sequence ID" value="OSM07009.1"/>
    <property type="molecule type" value="Genomic_DNA"/>
</dbReference>
<evidence type="ECO:0000313" key="11">
    <source>
        <dbReference type="EMBL" id="OSM07009.1"/>
    </source>
</evidence>
<keyword evidence="5 9" id="KW-0627">Porphyrin biosynthesis</keyword>
<accession>A0A1Y2K8Q4</accession>
<dbReference type="UniPathway" id="UPA00251">
    <property type="reaction ID" value="UER00320"/>
</dbReference>
<comment type="similarity">
    <text evidence="2 9">Belongs to the uroporphyrinogen-III synthase family.</text>
</comment>
<organism evidence="11 12">
    <name type="scientific">Magnetofaba australis IT-1</name>
    <dbReference type="NCBI Taxonomy" id="1434232"/>
    <lineage>
        <taxon>Bacteria</taxon>
        <taxon>Pseudomonadati</taxon>
        <taxon>Pseudomonadota</taxon>
        <taxon>Magnetococcia</taxon>
        <taxon>Magnetococcales</taxon>
        <taxon>Magnetococcaceae</taxon>
        <taxon>Magnetofaba</taxon>
    </lineage>
</organism>
<evidence type="ECO:0000256" key="1">
    <source>
        <dbReference type="ARBA" id="ARBA00004772"/>
    </source>
</evidence>
<evidence type="ECO:0000256" key="9">
    <source>
        <dbReference type="RuleBase" id="RU366031"/>
    </source>
</evidence>
<comment type="caution">
    <text evidence="11">The sequence shown here is derived from an EMBL/GenBank/DDBJ whole genome shotgun (WGS) entry which is preliminary data.</text>
</comment>
<dbReference type="PANTHER" id="PTHR38042:SF1">
    <property type="entry name" value="UROPORPHYRINOGEN-III SYNTHASE, CHLOROPLASTIC"/>
    <property type="match status" value="1"/>
</dbReference>
<dbReference type="PANTHER" id="PTHR38042">
    <property type="entry name" value="UROPORPHYRINOGEN-III SYNTHASE, CHLOROPLASTIC"/>
    <property type="match status" value="1"/>
</dbReference>
<reference evidence="11 12" key="1">
    <citation type="journal article" date="2016" name="BMC Genomics">
        <title>Combined genomic and structural analyses of a cultured magnetotactic bacterium reveals its niche adaptation to a dynamic environment.</title>
        <authorList>
            <person name="Araujo A.C."/>
            <person name="Morillo V."/>
            <person name="Cypriano J."/>
            <person name="Teixeira L.C."/>
            <person name="Leao P."/>
            <person name="Lyra S."/>
            <person name="Almeida L.G."/>
            <person name="Bazylinski D.A."/>
            <person name="Vasconcellos A.T."/>
            <person name="Abreu F."/>
            <person name="Lins U."/>
        </authorList>
    </citation>
    <scope>NUCLEOTIDE SEQUENCE [LARGE SCALE GENOMIC DNA]</scope>
    <source>
        <strain evidence="11 12">IT-1</strain>
    </source>
</reference>
<dbReference type="InterPro" id="IPR039793">
    <property type="entry name" value="UROS/Hem4"/>
</dbReference>
<proteinExistence type="inferred from homology"/>
<dbReference type="Pfam" id="PF02602">
    <property type="entry name" value="HEM4"/>
    <property type="match status" value="1"/>
</dbReference>
<dbReference type="Gene3D" id="3.40.50.10090">
    <property type="match status" value="2"/>
</dbReference>
<dbReference type="GO" id="GO:0006780">
    <property type="term" value="P:uroporphyrinogen III biosynthetic process"/>
    <property type="evidence" value="ECO:0007669"/>
    <property type="project" value="UniProtKB-UniRule"/>
</dbReference>
<sequence>MSADGPLLGKTLLITRPLPEALATQRQAEELGARALLAPMLTIEPPTDPAPLAQAMADLTRFDGIILTSANGARAFLRALPTPMPPLPPCFAVGPKTAAILHSAGIEARAPEGRFSAQALAEQIVQWQGGGKGYLFLRAEQGRDELIDHLRSQGASVTCVAAYRAAATQRLPETVRYALNNNEVDAVLFFSGRTVQSFLAAVGDDGLLKKVTPVCLSPLTAEALAGHNLPAPLIAAHATSEDLLAAIRDHFSPISTPQDLPA</sequence>
<dbReference type="GO" id="GO:0006782">
    <property type="term" value="P:protoporphyrinogen IX biosynthetic process"/>
    <property type="evidence" value="ECO:0007669"/>
    <property type="project" value="UniProtKB-UniRule"/>
</dbReference>
<evidence type="ECO:0000313" key="12">
    <source>
        <dbReference type="Proteomes" id="UP000194003"/>
    </source>
</evidence>
<evidence type="ECO:0000256" key="2">
    <source>
        <dbReference type="ARBA" id="ARBA00008133"/>
    </source>
</evidence>
<evidence type="ECO:0000256" key="4">
    <source>
        <dbReference type="ARBA" id="ARBA00023239"/>
    </source>
</evidence>
<evidence type="ECO:0000256" key="8">
    <source>
        <dbReference type="ARBA" id="ARBA00048617"/>
    </source>
</evidence>
<gene>
    <name evidence="11" type="ORF">MAIT1_00088</name>
</gene>